<evidence type="ECO:0000313" key="1">
    <source>
        <dbReference type="Proteomes" id="UP000050795"/>
    </source>
</evidence>
<evidence type="ECO:0000313" key="2">
    <source>
        <dbReference type="WBParaSite" id="TREG1_81420.1"/>
    </source>
</evidence>
<reference evidence="2" key="2">
    <citation type="submission" date="2023-11" db="UniProtKB">
        <authorList>
            <consortium name="WormBaseParasite"/>
        </authorList>
    </citation>
    <scope>IDENTIFICATION</scope>
</reference>
<dbReference type="PANTHER" id="PTHR14343">
    <property type="entry name" value="VWFA DOMAIN-CONTAINING PROTEIN"/>
    <property type="match status" value="1"/>
</dbReference>
<evidence type="ECO:0008006" key="3">
    <source>
        <dbReference type="Google" id="ProtNLM"/>
    </source>
</evidence>
<reference evidence="1" key="1">
    <citation type="submission" date="2022-06" db="EMBL/GenBank/DDBJ databases">
        <authorList>
            <person name="Berger JAMES D."/>
            <person name="Berger JAMES D."/>
        </authorList>
    </citation>
    <scope>NUCLEOTIDE SEQUENCE [LARGE SCALE GENOMIC DNA]</scope>
</reference>
<dbReference type="WBParaSite" id="TREG1_81420.1">
    <property type="protein sequence ID" value="TREG1_81420.1"/>
    <property type="gene ID" value="TREG1_81420"/>
</dbReference>
<sequence length="677" mass="77915">MIQKKESLLWPITGYTFMIWVSNELTHKQSLLGLLKSSLYKLTGNNEYKFNVALTGVVSVYVYVFSKYWNLIQKYIQFCEEFIACSPKSINAAIRWIQNTESPSSPEFLSRFCFEYLTKDGVSEVYLLLPVGFVSILQDENIFLDKISHLNVKAAVHIRLIIFDNTTADDHSSLSEEENSEIKKLMRICQITFGTFAVIRICSTVKTCTNGCTTWLMDIKRSSSNQTAISKRFQKIQIHMLLYNEASRNVVLPCGKVYQLNDSKEHERVLMKPTLSASLEFANTYFGSHSHKTTFNNFDCCSYPNLWSRVSVNKKLVDDLNRRIYESAKDEASSKKCLSDWSANKFTPILDMMNNREVLARRSNDGHYYLGSVQSVKSRSPVDEVLVRFGPIKCLTNSSLLKSKSGRLDSDIFYYEWIDITDIIDLKYARKHPVEPGSCVLIPQTWPLPRCPYSNKTKPTNLKNLRYYAAVVVSCSEQQQECDKLKGINKNTNEGDEDVDRKLLVELASCSTHAGYTYVAEKQAIWIPYNTYQRIILEQYMSPESRKWLKNKTFLPNSYPIYSAPGYPADGFSKFLSNTSNPLIQPLTFQHFKRGMDVQFEYCPNLQCMPLYSIVNDLLPTANGCPVWMGNSTENKKMNRLSRMNTYRNNEKLRKEQLVNDAQVDLVYRSRNNNQAC</sequence>
<protein>
    <recommendedName>
        <fullName evidence="3">DUF4537 domain-containing protein</fullName>
    </recommendedName>
</protein>
<accession>A0AA85KEG6</accession>
<dbReference type="AlphaFoldDB" id="A0AA85KEG6"/>
<name>A0AA85KEG6_TRIRE</name>
<organism evidence="1 2">
    <name type="scientific">Trichobilharzia regenti</name>
    <name type="common">Nasal bird schistosome</name>
    <dbReference type="NCBI Taxonomy" id="157069"/>
    <lineage>
        <taxon>Eukaryota</taxon>
        <taxon>Metazoa</taxon>
        <taxon>Spiralia</taxon>
        <taxon>Lophotrochozoa</taxon>
        <taxon>Platyhelminthes</taxon>
        <taxon>Trematoda</taxon>
        <taxon>Digenea</taxon>
        <taxon>Strigeidida</taxon>
        <taxon>Schistosomatoidea</taxon>
        <taxon>Schistosomatidae</taxon>
        <taxon>Trichobilharzia</taxon>
    </lineage>
</organism>
<keyword evidence="1" id="KW-1185">Reference proteome</keyword>
<dbReference type="Proteomes" id="UP000050795">
    <property type="component" value="Unassembled WGS sequence"/>
</dbReference>
<dbReference type="PANTHER" id="PTHR14343:SF5">
    <property type="entry name" value="DUF4537 DOMAIN-CONTAINING PROTEIN"/>
    <property type="match status" value="1"/>
</dbReference>
<proteinExistence type="predicted"/>